<dbReference type="AlphaFoldDB" id="A0A2P8FI13"/>
<evidence type="ECO:0000259" key="1">
    <source>
        <dbReference type="PROSITE" id="PS50125"/>
    </source>
</evidence>
<gene>
    <name evidence="2" type="ORF">CLV88_102460</name>
</gene>
<dbReference type="RefSeq" id="WP_106607521.1">
    <property type="nucleotide sequence ID" value="NZ_PYGJ01000002.1"/>
</dbReference>
<dbReference type="InterPro" id="IPR029787">
    <property type="entry name" value="Nucleotide_cyclase"/>
</dbReference>
<protein>
    <submittedName>
        <fullName evidence="2">Adenylate/guanylate cyclase</fullName>
    </submittedName>
</protein>
<feature type="domain" description="Guanylate cyclase" evidence="1">
    <location>
        <begin position="341"/>
        <end position="469"/>
    </location>
</feature>
<dbReference type="InterPro" id="IPR001054">
    <property type="entry name" value="A/G_cyclase"/>
</dbReference>
<dbReference type="Gene3D" id="2.170.150.40">
    <property type="entry name" value="Domain of unknown function (DUF427)"/>
    <property type="match status" value="1"/>
</dbReference>
<dbReference type="EMBL" id="PYGJ01000002">
    <property type="protein sequence ID" value="PSL21340.1"/>
    <property type="molecule type" value="Genomic_DNA"/>
</dbReference>
<dbReference type="PANTHER" id="PTHR43081">
    <property type="entry name" value="ADENYLATE CYCLASE, TERMINAL-DIFFERENTIATION SPECIFIC-RELATED"/>
    <property type="match status" value="1"/>
</dbReference>
<name>A0A2P8FI13_9RHOB</name>
<dbReference type="SUPFAM" id="SSF55073">
    <property type="entry name" value="Nucleotide cyclase"/>
    <property type="match status" value="1"/>
</dbReference>
<reference evidence="2 3" key="1">
    <citation type="submission" date="2018-03" db="EMBL/GenBank/DDBJ databases">
        <title>Genomic Encyclopedia of Archaeal and Bacterial Type Strains, Phase II (KMG-II): from individual species to whole genera.</title>
        <authorList>
            <person name="Goeker M."/>
        </authorList>
    </citation>
    <scope>NUCLEOTIDE SEQUENCE [LARGE SCALE GENOMIC DNA]</scope>
    <source>
        <strain evidence="2 3">DSM 100673</strain>
    </source>
</reference>
<sequence length="516" mass="56980">MEGSRFGPNAGYGLRIEPLDTTVRILRDGLVLAESNRAKVMYETRLDPQIYVPLEDVKVRLSDPVDLQTFCPFKGTAEYRDIHIDETVLENAVWSYNDALPESRQINGFVGFMRGTYTDIDLGEAELLPDESGNITGPLVDWLMRGAAFIETPEKFTQALANKMLECGIAVSRMSLMIWSLHPMIAGKHYIWQKGEEEITTYTPNYDVYDHPAYINSPLSHVAAGQGGIRQRLNLPVDSMKFPIMKDLKEEGHTDYVAMPLIFSNGQINVLTLTSDHPNGFTTANLGLIFEISSVISRFYEVFTQKENAQSLLETYVGRRTGARVLGGDIRRGEGDEIDAAIMFCDLRGSTRLEEEMPRDDYIALLNQFFDTVSDVVNDHGGEVLKFIGDAVLAVFPKGQVEGEARTSSLAASKEIVLNLAEVAEEKQLDCQCSIGIAYGSVTYGNVGSKERLDFTVIGQPANIAARLGDYGKTIGHRIVVTEDVARHGTGTRSLGSVELRNVSVPVEAFTVSAKD</sequence>
<evidence type="ECO:0000313" key="3">
    <source>
        <dbReference type="Proteomes" id="UP000240418"/>
    </source>
</evidence>
<dbReference type="SMART" id="SM00044">
    <property type="entry name" value="CYCc"/>
    <property type="match status" value="1"/>
</dbReference>
<dbReference type="Proteomes" id="UP000240418">
    <property type="component" value="Unassembled WGS sequence"/>
</dbReference>
<dbReference type="GO" id="GO:0006171">
    <property type="term" value="P:cAMP biosynthetic process"/>
    <property type="evidence" value="ECO:0007669"/>
    <property type="project" value="TreeGrafter"/>
</dbReference>
<dbReference type="Gene3D" id="3.30.70.1230">
    <property type="entry name" value="Nucleotide cyclase"/>
    <property type="match status" value="1"/>
</dbReference>
<dbReference type="OrthoDB" id="4565346at2"/>
<dbReference type="CDD" id="cd07302">
    <property type="entry name" value="CHD"/>
    <property type="match status" value="1"/>
</dbReference>
<dbReference type="Pfam" id="PF04248">
    <property type="entry name" value="NTP_transf_9"/>
    <property type="match status" value="1"/>
</dbReference>
<comment type="caution">
    <text evidence="2">The sequence shown here is derived from an EMBL/GenBank/DDBJ whole genome shotgun (WGS) entry which is preliminary data.</text>
</comment>
<dbReference type="PROSITE" id="PS50125">
    <property type="entry name" value="GUANYLATE_CYCLASE_2"/>
    <property type="match status" value="1"/>
</dbReference>
<dbReference type="GO" id="GO:0035556">
    <property type="term" value="P:intracellular signal transduction"/>
    <property type="evidence" value="ECO:0007669"/>
    <property type="project" value="InterPro"/>
</dbReference>
<dbReference type="PANTHER" id="PTHR43081:SF11">
    <property type="entry name" value="BLR2264 PROTEIN"/>
    <property type="match status" value="1"/>
</dbReference>
<keyword evidence="3" id="KW-1185">Reference proteome</keyword>
<evidence type="ECO:0000313" key="2">
    <source>
        <dbReference type="EMBL" id="PSL21340.1"/>
    </source>
</evidence>
<proteinExistence type="predicted"/>
<dbReference type="GO" id="GO:0004016">
    <property type="term" value="F:adenylate cyclase activity"/>
    <property type="evidence" value="ECO:0007669"/>
    <property type="project" value="UniProtKB-ARBA"/>
</dbReference>
<dbReference type="InterPro" id="IPR038694">
    <property type="entry name" value="DUF427_sf"/>
</dbReference>
<dbReference type="InterPro" id="IPR007361">
    <property type="entry name" value="DUF427"/>
</dbReference>
<organism evidence="2 3">
    <name type="scientific">Shimia abyssi</name>
    <dbReference type="NCBI Taxonomy" id="1662395"/>
    <lineage>
        <taxon>Bacteria</taxon>
        <taxon>Pseudomonadati</taxon>
        <taxon>Pseudomonadota</taxon>
        <taxon>Alphaproteobacteria</taxon>
        <taxon>Rhodobacterales</taxon>
        <taxon>Roseobacteraceae</taxon>
    </lineage>
</organism>
<dbReference type="InterPro" id="IPR050697">
    <property type="entry name" value="Adenylyl/Guanylyl_Cyclase_3/4"/>
</dbReference>
<dbReference type="Pfam" id="PF00211">
    <property type="entry name" value="Guanylate_cyc"/>
    <property type="match status" value="1"/>
</dbReference>
<accession>A0A2P8FI13</accession>